<dbReference type="EMBL" id="QFYQ01000001">
    <property type="protein sequence ID" value="RAK54026.1"/>
    <property type="molecule type" value="Genomic_DNA"/>
</dbReference>
<reference evidence="4" key="1">
    <citation type="submission" date="2018-05" db="EMBL/GenBank/DDBJ databases">
        <authorList>
            <person name="Li X."/>
        </authorList>
    </citation>
    <scope>NUCLEOTIDE SEQUENCE [LARGE SCALE GENOMIC DNA]</scope>
    <source>
        <strain evidence="4">LX32</strain>
    </source>
</reference>
<dbReference type="OrthoDB" id="954553at2"/>
<dbReference type="GO" id="GO:0006167">
    <property type="term" value="P:AMP biosynthetic process"/>
    <property type="evidence" value="ECO:0007669"/>
    <property type="project" value="TreeGrafter"/>
</dbReference>
<protein>
    <submittedName>
        <fullName evidence="3">NUDIX hydrolase</fullName>
    </submittedName>
</protein>
<dbReference type="Pfam" id="PF00293">
    <property type="entry name" value="NUDIX"/>
    <property type="match status" value="1"/>
</dbReference>
<evidence type="ECO:0000313" key="3">
    <source>
        <dbReference type="EMBL" id="RAK54026.1"/>
    </source>
</evidence>
<keyword evidence="4" id="KW-1185">Reference proteome</keyword>
<dbReference type="PROSITE" id="PS00191">
    <property type="entry name" value="CYTOCHROME_B5_1"/>
    <property type="match status" value="1"/>
</dbReference>
<dbReference type="Proteomes" id="UP000249254">
    <property type="component" value="Unassembled WGS sequence"/>
</dbReference>
<gene>
    <name evidence="3" type="ORF">DJ017_05550</name>
</gene>
<evidence type="ECO:0000313" key="4">
    <source>
        <dbReference type="Proteomes" id="UP000249254"/>
    </source>
</evidence>
<dbReference type="PANTHER" id="PTHR21340:SF0">
    <property type="entry name" value="BIS(5'-NUCLEOSYL)-TETRAPHOSPHATASE [ASYMMETRICAL]"/>
    <property type="match status" value="1"/>
</dbReference>
<dbReference type="RefSeq" id="WP_111527777.1">
    <property type="nucleotide sequence ID" value="NZ_JBHRSG010000002.1"/>
</dbReference>
<name>A0A328AIX3_9CAUL</name>
<evidence type="ECO:0000256" key="1">
    <source>
        <dbReference type="ARBA" id="ARBA00022801"/>
    </source>
</evidence>
<keyword evidence="1 3" id="KW-0378">Hydrolase</keyword>
<accession>A0A328AIX3</accession>
<dbReference type="InterPro" id="IPR015797">
    <property type="entry name" value="NUDIX_hydrolase-like_dom_sf"/>
</dbReference>
<dbReference type="GO" id="GO:0020037">
    <property type="term" value="F:heme binding"/>
    <property type="evidence" value="ECO:0007669"/>
    <property type="project" value="InterPro"/>
</dbReference>
<dbReference type="SUPFAM" id="SSF55811">
    <property type="entry name" value="Nudix"/>
    <property type="match status" value="1"/>
</dbReference>
<dbReference type="InterPro" id="IPR000086">
    <property type="entry name" value="NUDIX_hydrolase_dom"/>
</dbReference>
<dbReference type="PANTHER" id="PTHR21340">
    <property type="entry name" value="DIADENOSINE 5,5-P1,P4-TETRAPHOSPHATE PYROPHOSPHOHYDROLASE MUTT"/>
    <property type="match status" value="1"/>
</dbReference>
<feature type="domain" description="Nudix hydrolase" evidence="2">
    <location>
        <begin position="2"/>
        <end position="159"/>
    </location>
</feature>
<evidence type="ECO:0000259" key="2">
    <source>
        <dbReference type="PROSITE" id="PS51462"/>
    </source>
</evidence>
<sequence length="169" mass="18642">MAAEVSAGVLAWRRARDTAEGQVEFLLVHPGGPFWARRDQAAWSLPKSLVGPGEETWAAAAREFEEELGQPLFGRAILGAPQPLTPCRTPSGKTIHAWLVEADIDVAEVRSNLFEMEWPRGSGRVQRFPEVDRAGWFDPVTALAKIHRGQRPILLEAGRKLGFGFTTDT</sequence>
<dbReference type="GO" id="GO:0006754">
    <property type="term" value="P:ATP biosynthetic process"/>
    <property type="evidence" value="ECO:0007669"/>
    <property type="project" value="TreeGrafter"/>
</dbReference>
<comment type="caution">
    <text evidence="3">The sequence shown here is derived from an EMBL/GenBank/DDBJ whole genome shotgun (WGS) entry which is preliminary data.</text>
</comment>
<organism evidence="3 4">
    <name type="scientific">Phenylobacterium soli</name>
    <dbReference type="NCBI Taxonomy" id="2170551"/>
    <lineage>
        <taxon>Bacteria</taxon>
        <taxon>Pseudomonadati</taxon>
        <taxon>Pseudomonadota</taxon>
        <taxon>Alphaproteobacteria</taxon>
        <taxon>Caulobacterales</taxon>
        <taxon>Caulobacteraceae</taxon>
        <taxon>Phenylobacterium</taxon>
    </lineage>
</organism>
<dbReference type="Gene3D" id="3.90.79.10">
    <property type="entry name" value="Nucleoside Triphosphate Pyrophosphohydrolase"/>
    <property type="match status" value="1"/>
</dbReference>
<dbReference type="InterPro" id="IPR018506">
    <property type="entry name" value="Cyt_B5_heme-BS"/>
</dbReference>
<dbReference type="AlphaFoldDB" id="A0A328AIX3"/>
<proteinExistence type="predicted"/>
<dbReference type="PROSITE" id="PS51462">
    <property type="entry name" value="NUDIX"/>
    <property type="match status" value="1"/>
</dbReference>
<dbReference type="InterPro" id="IPR051325">
    <property type="entry name" value="Nudix_hydrolase_domain"/>
</dbReference>
<dbReference type="GO" id="GO:0004081">
    <property type="term" value="F:bis(5'-nucleosyl)-tetraphosphatase (asymmetrical) activity"/>
    <property type="evidence" value="ECO:0007669"/>
    <property type="project" value="TreeGrafter"/>
</dbReference>